<keyword evidence="8" id="KW-1185">Reference proteome</keyword>
<evidence type="ECO:0000256" key="4">
    <source>
        <dbReference type="PROSITE-ProRule" id="PRU00335"/>
    </source>
</evidence>
<dbReference type="PROSITE" id="PS50977">
    <property type="entry name" value="HTH_TETR_2"/>
    <property type="match status" value="1"/>
</dbReference>
<reference evidence="7 8" key="1">
    <citation type="submission" date="2018-03" db="EMBL/GenBank/DDBJ databases">
        <title>Genomic Encyclopedia of Type Strains, Phase III (KMG-III): the genomes of soil and plant-associated and newly described type strains.</title>
        <authorList>
            <person name="Whitman W."/>
        </authorList>
    </citation>
    <scope>NUCLEOTIDE SEQUENCE [LARGE SCALE GENOMIC DNA]</scope>
    <source>
        <strain evidence="7 8">CGMCC 4.7104</strain>
    </source>
</reference>
<comment type="caution">
    <text evidence="4">Lacks conserved residue(s) required for the propagation of feature annotation.</text>
</comment>
<name>A0A2T0MTC2_9ACTN</name>
<dbReference type="EMBL" id="PVNG01000014">
    <property type="protein sequence ID" value="PRX61833.1"/>
    <property type="molecule type" value="Genomic_DNA"/>
</dbReference>
<evidence type="ECO:0000313" key="7">
    <source>
        <dbReference type="EMBL" id="PRX61833.1"/>
    </source>
</evidence>
<feature type="compositionally biased region" description="Basic and acidic residues" evidence="5">
    <location>
        <begin position="1"/>
        <end position="13"/>
    </location>
</feature>
<dbReference type="OrthoDB" id="2356263at2"/>
<dbReference type="AlphaFoldDB" id="A0A2T0MTC2"/>
<dbReference type="InterPro" id="IPR001647">
    <property type="entry name" value="HTH_TetR"/>
</dbReference>
<evidence type="ECO:0000313" key="8">
    <source>
        <dbReference type="Proteomes" id="UP000238312"/>
    </source>
</evidence>
<dbReference type="Pfam" id="PF00440">
    <property type="entry name" value="TetR_N"/>
    <property type="match status" value="1"/>
</dbReference>
<keyword evidence="1" id="KW-0805">Transcription regulation</keyword>
<feature type="region of interest" description="Disordered" evidence="5">
    <location>
        <begin position="1"/>
        <end position="25"/>
    </location>
</feature>
<feature type="domain" description="HTH tetR-type" evidence="6">
    <location>
        <begin position="25"/>
        <end position="86"/>
    </location>
</feature>
<dbReference type="PANTHER" id="PTHR30055:SF234">
    <property type="entry name" value="HTH-TYPE TRANSCRIPTIONAL REGULATOR BETI"/>
    <property type="match status" value="1"/>
</dbReference>
<dbReference type="GO" id="GO:0000976">
    <property type="term" value="F:transcription cis-regulatory region binding"/>
    <property type="evidence" value="ECO:0007669"/>
    <property type="project" value="TreeGrafter"/>
</dbReference>
<accession>A0A2T0MTC2</accession>
<evidence type="ECO:0000256" key="3">
    <source>
        <dbReference type="ARBA" id="ARBA00023163"/>
    </source>
</evidence>
<dbReference type="GO" id="GO:0003700">
    <property type="term" value="F:DNA-binding transcription factor activity"/>
    <property type="evidence" value="ECO:0007669"/>
    <property type="project" value="TreeGrafter"/>
</dbReference>
<proteinExistence type="predicted"/>
<protein>
    <submittedName>
        <fullName evidence="7">TetR family transcriptional regulator</fullName>
    </submittedName>
</protein>
<keyword evidence="2 4" id="KW-0238">DNA-binding</keyword>
<dbReference type="Gene3D" id="1.10.357.10">
    <property type="entry name" value="Tetracycline Repressor, domain 2"/>
    <property type="match status" value="1"/>
</dbReference>
<dbReference type="InterPro" id="IPR009057">
    <property type="entry name" value="Homeodomain-like_sf"/>
</dbReference>
<dbReference type="PANTHER" id="PTHR30055">
    <property type="entry name" value="HTH-TYPE TRANSCRIPTIONAL REGULATOR RUTR"/>
    <property type="match status" value="1"/>
</dbReference>
<dbReference type="SUPFAM" id="SSF46689">
    <property type="entry name" value="Homeodomain-like"/>
    <property type="match status" value="1"/>
</dbReference>
<feature type="compositionally biased region" description="Gly residues" evidence="5">
    <location>
        <begin position="101"/>
        <end position="122"/>
    </location>
</feature>
<keyword evidence="3" id="KW-0804">Transcription</keyword>
<evidence type="ECO:0000256" key="5">
    <source>
        <dbReference type="SAM" id="MobiDB-lite"/>
    </source>
</evidence>
<feature type="region of interest" description="Disordered" evidence="5">
    <location>
        <begin position="97"/>
        <end position="122"/>
    </location>
</feature>
<comment type="caution">
    <text evidence="7">The sequence shown here is derived from an EMBL/GenBank/DDBJ whole genome shotgun (WGS) entry which is preliminary data.</text>
</comment>
<gene>
    <name evidence="7" type="ORF">B0I32_114202</name>
</gene>
<evidence type="ECO:0000256" key="1">
    <source>
        <dbReference type="ARBA" id="ARBA00023015"/>
    </source>
</evidence>
<organism evidence="7 8">
    <name type="scientific">Nonomuraea fuscirosea</name>
    <dbReference type="NCBI Taxonomy" id="1291556"/>
    <lineage>
        <taxon>Bacteria</taxon>
        <taxon>Bacillati</taxon>
        <taxon>Actinomycetota</taxon>
        <taxon>Actinomycetes</taxon>
        <taxon>Streptosporangiales</taxon>
        <taxon>Streptosporangiaceae</taxon>
        <taxon>Nonomuraea</taxon>
    </lineage>
</organism>
<evidence type="ECO:0000256" key="2">
    <source>
        <dbReference type="ARBA" id="ARBA00023125"/>
    </source>
</evidence>
<dbReference type="InterPro" id="IPR050109">
    <property type="entry name" value="HTH-type_TetR-like_transc_reg"/>
</dbReference>
<dbReference type="Proteomes" id="UP000238312">
    <property type="component" value="Unassembled WGS sequence"/>
</dbReference>
<evidence type="ECO:0000259" key="6">
    <source>
        <dbReference type="PROSITE" id="PS50977"/>
    </source>
</evidence>
<sequence length="254" mass="26908">MRGGSRERGERRPVVSGAGRGERAQETREAILDAAERLFAEHGVGDVSNRQIAQAAGQANNFAVGYHFGTKPDLVRAIVRRYTTETEGRRLRMLAAIDSSGGSGGSGGPGGPGGSGAPGGPGGSDDLRAWISCLVRPATGHLDALGVPCWRARCLAQFDTVPGLRRIVIDESVATPSMRRTLEGMFRLLPELPEEVHRERSDMSRLLVVHTLAERERALHEGGGTARTSWEATATGLVDALAGLWPAPVTTEAG</sequence>